<dbReference type="GO" id="GO:0070475">
    <property type="term" value="P:rRNA base methylation"/>
    <property type="evidence" value="ECO:0000318"/>
    <property type="project" value="GO_Central"/>
</dbReference>
<organism evidence="13 14">
    <name type="scientific">Zostera marina</name>
    <name type="common">Eelgrass</name>
    <dbReference type="NCBI Taxonomy" id="29655"/>
    <lineage>
        <taxon>Eukaryota</taxon>
        <taxon>Viridiplantae</taxon>
        <taxon>Streptophyta</taxon>
        <taxon>Embryophyta</taxon>
        <taxon>Tracheophyta</taxon>
        <taxon>Spermatophyta</taxon>
        <taxon>Magnoliopsida</taxon>
        <taxon>Liliopsida</taxon>
        <taxon>Zosteraceae</taxon>
        <taxon>Zostera</taxon>
    </lineage>
</organism>
<dbReference type="Gene3D" id="1.10.150.530">
    <property type="match status" value="1"/>
</dbReference>
<dbReference type="OMA" id="WAQHVDE"/>
<dbReference type="GO" id="GO:0051539">
    <property type="term" value="F:4 iron, 4 sulfur cluster binding"/>
    <property type="evidence" value="ECO:0007669"/>
    <property type="project" value="UniProtKB-KW"/>
</dbReference>
<evidence type="ECO:0000256" key="6">
    <source>
        <dbReference type="ARBA" id="ARBA00022603"/>
    </source>
</evidence>
<gene>
    <name evidence="13" type="ORF">ZOSMA_199G00320</name>
</gene>
<proteinExistence type="predicted"/>
<dbReference type="SFLD" id="SFLDS00029">
    <property type="entry name" value="Radical_SAM"/>
    <property type="match status" value="1"/>
</dbReference>
<name>A0A0K9PQT5_ZOSMR</name>
<evidence type="ECO:0000256" key="3">
    <source>
        <dbReference type="ARBA" id="ARBA00022485"/>
    </source>
</evidence>
<keyword evidence="7 13" id="KW-0808">Transferase</keyword>
<dbReference type="OrthoDB" id="538249at2759"/>
<dbReference type="Gene3D" id="3.20.20.70">
    <property type="entry name" value="Aldolase class I"/>
    <property type="match status" value="1"/>
</dbReference>
<dbReference type="InterPro" id="IPR007197">
    <property type="entry name" value="rSAM"/>
</dbReference>
<dbReference type="SFLD" id="SFLDF00275">
    <property type="entry name" value="adenosine_C2_methyltransferase"/>
    <property type="match status" value="1"/>
</dbReference>
<comment type="subcellular location">
    <subcellularLocation>
        <location evidence="2">Cytoplasm</location>
    </subcellularLocation>
</comment>
<dbReference type="GO" id="GO:0030488">
    <property type="term" value="P:tRNA methylation"/>
    <property type="evidence" value="ECO:0000318"/>
    <property type="project" value="GO_Central"/>
</dbReference>
<dbReference type="PANTHER" id="PTHR30544">
    <property type="entry name" value="23S RRNA METHYLTRANSFERASE"/>
    <property type="match status" value="1"/>
</dbReference>
<evidence type="ECO:0000259" key="12">
    <source>
        <dbReference type="PROSITE" id="PS51918"/>
    </source>
</evidence>
<keyword evidence="9" id="KW-0479">Metal-binding</keyword>
<sequence>MDFSLITAQLPLSSIRLHSHRRRLSSSRPSISNFPRASICTTLSLDLASVVVDDGARSMPKKILLKGMDFPDLEKWVESHGFRSGQALALWKRLYGDNVWAQCTDELTGLSKDFKEMLAVNASFNALSVKDVIKASDGTRKILFSLEDGMVIETVVIPTSGGRTTVCVSSQVGCAMNCQFCYTGRMGLKKNLTAAEIVEQVIFAQRLLTSDVGSITNVVFMGMGEPFHNLDNVMKAASIMVNDKGLHFSHRKVTVSTSGLVPQMKRFLRESNCALAVRNWIMPINRKYNLKWLLDTLKEELHSKDRYKVLFEYVMLEGINDSMDDAKRLVNLVHGIPCKINLISFNRHKGSFFEPSSNEKMAEFRNLLAEAGCIVLLRPSRGDDQMAACGQLGDPGNFQAPLLSVPDRFQTVVE</sequence>
<reference evidence="14" key="1">
    <citation type="journal article" date="2016" name="Nature">
        <title>The genome of the seagrass Zostera marina reveals angiosperm adaptation to the sea.</title>
        <authorList>
            <person name="Olsen J.L."/>
            <person name="Rouze P."/>
            <person name="Verhelst B."/>
            <person name="Lin Y.-C."/>
            <person name="Bayer T."/>
            <person name="Collen J."/>
            <person name="Dattolo E."/>
            <person name="De Paoli E."/>
            <person name="Dittami S."/>
            <person name="Maumus F."/>
            <person name="Michel G."/>
            <person name="Kersting A."/>
            <person name="Lauritano C."/>
            <person name="Lohaus R."/>
            <person name="Toepel M."/>
            <person name="Tonon T."/>
            <person name="Vanneste K."/>
            <person name="Amirebrahimi M."/>
            <person name="Brakel J."/>
            <person name="Bostroem C."/>
            <person name="Chovatia M."/>
            <person name="Grimwood J."/>
            <person name="Jenkins J.W."/>
            <person name="Jueterbock A."/>
            <person name="Mraz A."/>
            <person name="Stam W.T."/>
            <person name="Tice H."/>
            <person name="Bornberg-Bauer E."/>
            <person name="Green P.J."/>
            <person name="Pearson G.A."/>
            <person name="Procaccini G."/>
            <person name="Duarte C.M."/>
            <person name="Schmutz J."/>
            <person name="Reusch T.B.H."/>
            <person name="Van de Peer Y."/>
        </authorList>
    </citation>
    <scope>NUCLEOTIDE SEQUENCE [LARGE SCALE GENOMIC DNA]</scope>
    <source>
        <strain evidence="14">cv. Finnish</strain>
    </source>
</reference>
<feature type="domain" description="Radical SAM core" evidence="12">
    <location>
        <begin position="160"/>
        <end position="384"/>
    </location>
</feature>
<dbReference type="Pfam" id="PF04055">
    <property type="entry name" value="Radical_SAM"/>
    <property type="match status" value="1"/>
</dbReference>
<protein>
    <submittedName>
        <fullName evidence="13">Ribosomal RNA large subunit methyltransferase N</fullName>
    </submittedName>
</protein>
<dbReference type="FunFam" id="3.20.20.70:FF:000161">
    <property type="entry name" value="Dual-specificity RNA methyltransferase RlmN"/>
    <property type="match status" value="1"/>
</dbReference>
<evidence type="ECO:0000313" key="14">
    <source>
        <dbReference type="Proteomes" id="UP000036987"/>
    </source>
</evidence>
<dbReference type="STRING" id="29655.A0A0K9PQT5"/>
<evidence type="ECO:0000256" key="10">
    <source>
        <dbReference type="ARBA" id="ARBA00023004"/>
    </source>
</evidence>
<dbReference type="CDD" id="cd01335">
    <property type="entry name" value="Radical_SAM"/>
    <property type="match status" value="1"/>
</dbReference>
<dbReference type="Proteomes" id="UP000036987">
    <property type="component" value="Unassembled WGS sequence"/>
</dbReference>
<evidence type="ECO:0000256" key="8">
    <source>
        <dbReference type="ARBA" id="ARBA00022691"/>
    </source>
</evidence>
<dbReference type="InterPro" id="IPR058240">
    <property type="entry name" value="rSAM_sf"/>
</dbReference>
<accession>A0A0K9PQT5</accession>
<evidence type="ECO:0000256" key="5">
    <source>
        <dbReference type="ARBA" id="ARBA00022552"/>
    </source>
</evidence>
<evidence type="ECO:0000256" key="1">
    <source>
        <dbReference type="ARBA" id="ARBA00001966"/>
    </source>
</evidence>
<dbReference type="InterPro" id="IPR013785">
    <property type="entry name" value="Aldolase_TIM"/>
</dbReference>
<dbReference type="InterPro" id="IPR004383">
    <property type="entry name" value="rRNA_lsu_MTrfase_RlmN/Cfr"/>
</dbReference>
<dbReference type="InterPro" id="IPR027492">
    <property type="entry name" value="RNA_MTrfase_RlmN"/>
</dbReference>
<dbReference type="AlphaFoldDB" id="A0A0K9PQT5"/>
<evidence type="ECO:0000256" key="9">
    <source>
        <dbReference type="ARBA" id="ARBA00022723"/>
    </source>
</evidence>
<evidence type="ECO:0000256" key="7">
    <source>
        <dbReference type="ARBA" id="ARBA00022679"/>
    </source>
</evidence>
<dbReference type="InterPro" id="IPR040072">
    <property type="entry name" value="Methyltransferase_A"/>
</dbReference>
<keyword evidence="10" id="KW-0408">Iron</keyword>
<dbReference type="PANTHER" id="PTHR30544:SF9">
    <property type="entry name" value="RADICAL SAM SUPERFAMILY PROTEIN"/>
    <property type="match status" value="1"/>
</dbReference>
<keyword evidence="4" id="KW-0963">Cytoplasm</keyword>
<evidence type="ECO:0000256" key="2">
    <source>
        <dbReference type="ARBA" id="ARBA00004496"/>
    </source>
</evidence>
<dbReference type="NCBIfam" id="TIGR00048">
    <property type="entry name" value="rRNA_mod_RlmN"/>
    <property type="match status" value="1"/>
</dbReference>
<evidence type="ECO:0000256" key="11">
    <source>
        <dbReference type="ARBA" id="ARBA00023014"/>
    </source>
</evidence>
<dbReference type="PROSITE" id="PS51918">
    <property type="entry name" value="RADICAL_SAM"/>
    <property type="match status" value="1"/>
</dbReference>
<evidence type="ECO:0000313" key="13">
    <source>
        <dbReference type="EMBL" id="KMZ70595.1"/>
    </source>
</evidence>
<keyword evidence="14" id="KW-1185">Reference proteome</keyword>
<evidence type="ECO:0000256" key="4">
    <source>
        <dbReference type="ARBA" id="ARBA00022490"/>
    </source>
</evidence>
<keyword evidence="3" id="KW-0004">4Fe-4S</keyword>
<dbReference type="EMBL" id="LFYR01000727">
    <property type="protein sequence ID" value="KMZ70595.1"/>
    <property type="molecule type" value="Genomic_DNA"/>
</dbReference>
<keyword evidence="8" id="KW-0949">S-adenosyl-L-methionine</keyword>
<dbReference type="SUPFAM" id="SSF102114">
    <property type="entry name" value="Radical SAM enzymes"/>
    <property type="match status" value="1"/>
</dbReference>
<comment type="cofactor">
    <cofactor evidence="1">
        <name>[4Fe-4S] cluster</name>
        <dbReference type="ChEBI" id="CHEBI:49883"/>
    </cofactor>
</comment>
<dbReference type="SFLD" id="SFLDG01062">
    <property type="entry name" value="methyltransferase_(Class_A)"/>
    <property type="match status" value="1"/>
</dbReference>
<comment type="caution">
    <text evidence="13">The sequence shown here is derived from an EMBL/GenBank/DDBJ whole genome shotgun (WGS) entry which is preliminary data.</text>
</comment>
<keyword evidence="5" id="KW-0698">rRNA processing</keyword>
<dbReference type="GO" id="GO:0008173">
    <property type="term" value="F:RNA methyltransferase activity"/>
    <property type="evidence" value="ECO:0007669"/>
    <property type="project" value="InterPro"/>
</dbReference>
<keyword evidence="6 13" id="KW-0489">Methyltransferase</keyword>
<keyword evidence="11" id="KW-0411">Iron-sulfur</keyword>
<dbReference type="GO" id="GO:0046872">
    <property type="term" value="F:metal ion binding"/>
    <property type="evidence" value="ECO:0007669"/>
    <property type="project" value="UniProtKB-KW"/>
</dbReference>
<dbReference type="GO" id="GO:0005737">
    <property type="term" value="C:cytoplasm"/>
    <property type="evidence" value="ECO:0007669"/>
    <property type="project" value="UniProtKB-SubCell"/>
</dbReference>